<reference evidence="1 2" key="1">
    <citation type="submission" date="2016-10" db="EMBL/GenBank/DDBJ databases">
        <authorList>
            <person name="de Groot N.N."/>
        </authorList>
    </citation>
    <scope>NUCLEOTIDE SEQUENCE [LARGE SCALE GENOMIC DNA]</scope>
    <source>
        <strain evidence="1 2">CGMCC 1.10267</strain>
    </source>
</reference>
<keyword evidence="2" id="KW-1185">Reference proteome</keyword>
<dbReference type="OrthoDB" id="7181882at2"/>
<dbReference type="Proteomes" id="UP000199495">
    <property type="component" value="Unassembled WGS sequence"/>
</dbReference>
<dbReference type="EMBL" id="FNCS01000048">
    <property type="protein sequence ID" value="SDH25377.1"/>
    <property type="molecule type" value="Genomic_DNA"/>
</dbReference>
<sequence length="274" mass="30665">MKTKLIVRTDFAAAAQSELTLRFPGIYESHAIDRMGEDIVFGQSDVPGIWRLHAIGRLESWARAGDSVDFRFVDIRPLPESITIVTEGDPESDRHFTPYMIDTLLPEEMAGLLPGKLGLEQALQTPIVTLAEGYGEVIVGSLVGGLHFEAQGKTFFHKVAAAYSQRCAISHMRQSSIDGLAQEGVVIGIDEPFVRHEGAERDGLFLSSSFAFAYRYGLLAIGDDYELLRHQTMEAEMRMFLEIANRKAMLRLPEDPAHWPDLDAARRHRNKFGY</sequence>
<accession>A0A1G8AWW1</accession>
<name>A0A1G8AWW1_9HYPH</name>
<evidence type="ECO:0000313" key="2">
    <source>
        <dbReference type="Proteomes" id="UP000199495"/>
    </source>
</evidence>
<proteinExistence type="predicted"/>
<protein>
    <submittedName>
        <fullName evidence="1">Uncharacterized protein</fullName>
    </submittedName>
</protein>
<evidence type="ECO:0000313" key="1">
    <source>
        <dbReference type="EMBL" id="SDH25377.1"/>
    </source>
</evidence>
<gene>
    <name evidence="1" type="ORF">SAMN04487974_1481</name>
</gene>
<dbReference type="RefSeq" id="WP_090600544.1">
    <property type="nucleotide sequence ID" value="NZ_FNCS01000048.1"/>
</dbReference>
<dbReference type="AlphaFoldDB" id="A0A1G8AWW1"/>
<organism evidence="1 2">
    <name type="scientific">Pelagibacterium luteolum</name>
    <dbReference type="NCBI Taxonomy" id="440168"/>
    <lineage>
        <taxon>Bacteria</taxon>
        <taxon>Pseudomonadati</taxon>
        <taxon>Pseudomonadota</taxon>
        <taxon>Alphaproteobacteria</taxon>
        <taxon>Hyphomicrobiales</taxon>
        <taxon>Devosiaceae</taxon>
        <taxon>Pelagibacterium</taxon>
    </lineage>
</organism>